<evidence type="ECO:0000313" key="3">
    <source>
        <dbReference type="EMBL" id="CAF1112081.1"/>
    </source>
</evidence>
<dbReference type="EMBL" id="CAJOBD010005760">
    <property type="protein sequence ID" value="CAF4041823.1"/>
    <property type="molecule type" value="Genomic_DNA"/>
</dbReference>
<evidence type="ECO:0000313" key="5">
    <source>
        <dbReference type="EMBL" id="CAF1187734.1"/>
    </source>
</evidence>
<sequence>MASPREYHTASLLLNGAVLMAGGNGQGKILSSAELYDPLTAIWTLIGNMTYPRESHTTSLLMNGTVLVAGGDGPQGVLSSAELYDI</sequence>
<protein>
    <submittedName>
        <fullName evidence="7">Uncharacterized protein</fullName>
    </submittedName>
</protein>
<dbReference type="AlphaFoldDB" id="A0A819I9L7"/>
<dbReference type="Proteomes" id="UP000663864">
    <property type="component" value="Unassembled WGS sequence"/>
</dbReference>
<evidence type="ECO:0000256" key="1">
    <source>
        <dbReference type="ARBA" id="ARBA00022441"/>
    </source>
</evidence>
<gene>
    <name evidence="7" type="ORF">FNK824_LOCUS21194</name>
    <name evidence="8" type="ORF">JBS370_LOCUS28545</name>
    <name evidence="6" type="ORF">OTI717_LOCUS12934</name>
    <name evidence="3" type="ORF">RFH988_LOCUS19891</name>
    <name evidence="4" type="ORF">SEV965_LOCUS18227</name>
    <name evidence="5" type="ORF">ZHD862_LOCUS22123</name>
</gene>
<dbReference type="InterPro" id="IPR037293">
    <property type="entry name" value="Gal_Oxidase_central_sf"/>
</dbReference>
<dbReference type="Proteomes" id="UP000663823">
    <property type="component" value="Unassembled WGS sequence"/>
</dbReference>
<proteinExistence type="predicted"/>
<dbReference type="Proteomes" id="UP000663882">
    <property type="component" value="Unassembled WGS sequence"/>
</dbReference>
<dbReference type="EMBL" id="CAJNOO010001190">
    <property type="protein sequence ID" value="CAF1112081.1"/>
    <property type="molecule type" value="Genomic_DNA"/>
</dbReference>
<dbReference type="Proteomes" id="UP000663889">
    <property type="component" value="Unassembled WGS sequence"/>
</dbReference>
<evidence type="ECO:0000256" key="2">
    <source>
        <dbReference type="ARBA" id="ARBA00022737"/>
    </source>
</evidence>
<accession>A0A819I9L7</accession>
<dbReference type="PANTHER" id="PTHR46344">
    <property type="entry name" value="OS02G0202900 PROTEIN"/>
    <property type="match status" value="1"/>
</dbReference>
<dbReference type="EMBL" id="CAJNOT010001361">
    <property type="protein sequence ID" value="CAF1187734.1"/>
    <property type="molecule type" value="Genomic_DNA"/>
</dbReference>
<dbReference type="EMBL" id="CAJNOU010001076">
    <property type="protein sequence ID" value="CAF1146790.1"/>
    <property type="molecule type" value="Genomic_DNA"/>
</dbReference>
<name>A0A819I9L7_9BILA</name>
<evidence type="ECO:0000313" key="8">
    <source>
        <dbReference type="EMBL" id="CAF4041823.1"/>
    </source>
</evidence>
<dbReference type="SUPFAM" id="SSF117281">
    <property type="entry name" value="Kelch motif"/>
    <property type="match status" value="1"/>
</dbReference>
<dbReference type="Proteomes" id="UP000663836">
    <property type="component" value="Unassembled WGS sequence"/>
</dbReference>
<dbReference type="OrthoDB" id="10064487at2759"/>
<keyword evidence="2" id="KW-0677">Repeat</keyword>
<dbReference type="Pfam" id="PF01344">
    <property type="entry name" value="Kelch_1"/>
    <property type="match status" value="1"/>
</dbReference>
<evidence type="ECO:0000313" key="4">
    <source>
        <dbReference type="EMBL" id="CAF1146790.1"/>
    </source>
</evidence>
<comment type="caution">
    <text evidence="7">The sequence shown here is derived from an EMBL/GenBank/DDBJ whole genome shotgun (WGS) entry which is preliminary data.</text>
</comment>
<dbReference type="EMBL" id="CAJOBE010004035">
    <property type="protein sequence ID" value="CAF3912986.1"/>
    <property type="molecule type" value="Genomic_DNA"/>
</dbReference>
<organism evidence="7 9">
    <name type="scientific">Rotaria sordida</name>
    <dbReference type="NCBI Taxonomy" id="392033"/>
    <lineage>
        <taxon>Eukaryota</taxon>
        <taxon>Metazoa</taxon>
        <taxon>Spiralia</taxon>
        <taxon>Gnathifera</taxon>
        <taxon>Rotifera</taxon>
        <taxon>Eurotatoria</taxon>
        <taxon>Bdelloidea</taxon>
        <taxon>Philodinida</taxon>
        <taxon>Philodinidae</taxon>
        <taxon>Rotaria</taxon>
    </lineage>
</organism>
<evidence type="ECO:0000313" key="7">
    <source>
        <dbReference type="EMBL" id="CAF3912986.1"/>
    </source>
</evidence>
<dbReference type="Gene3D" id="2.130.10.80">
    <property type="entry name" value="Galactose oxidase/kelch, beta-propeller"/>
    <property type="match status" value="1"/>
</dbReference>
<evidence type="ECO:0000313" key="6">
    <source>
        <dbReference type="EMBL" id="CAF3707231.1"/>
    </source>
</evidence>
<reference evidence="7" key="1">
    <citation type="submission" date="2021-02" db="EMBL/GenBank/DDBJ databases">
        <authorList>
            <person name="Nowell W R."/>
        </authorList>
    </citation>
    <scope>NUCLEOTIDE SEQUENCE</scope>
</reference>
<dbReference type="InterPro" id="IPR006652">
    <property type="entry name" value="Kelch_1"/>
</dbReference>
<dbReference type="EMBL" id="CAJOAX010001338">
    <property type="protein sequence ID" value="CAF3707231.1"/>
    <property type="molecule type" value="Genomic_DNA"/>
</dbReference>
<dbReference type="SMART" id="SM00612">
    <property type="entry name" value="Kelch"/>
    <property type="match status" value="1"/>
</dbReference>
<dbReference type="InterPro" id="IPR015915">
    <property type="entry name" value="Kelch-typ_b-propeller"/>
</dbReference>
<evidence type="ECO:0000313" key="9">
    <source>
        <dbReference type="Proteomes" id="UP000663874"/>
    </source>
</evidence>
<dbReference type="Proteomes" id="UP000663874">
    <property type="component" value="Unassembled WGS sequence"/>
</dbReference>
<keyword evidence="1" id="KW-0880">Kelch repeat</keyword>
<dbReference type="PANTHER" id="PTHR46344:SF27">
    <property type="entry name" value="KELCH REPEAT SUPERFAMILY PROTEIN"/>
    <property type="match status" value="1"/>
</dbReference>